<sequence length="128" mass="15472">MEDEQWNRKEVRPISIPKQSKKLQPKEDKLVDDVEAQDHFLIPIKDAILETIQLLLAIVAQNYWKAPRAWYNRIDEHFLQLDDLLVTGSNDEFVQKFKEICNILSRWQTWEKRFIFWKRKSNKSNIKC</sequence>
<feature type="region of interest" description="Disordered" evidence="1">
    <location>
        <begin position="1"/>
        <end position="24"/>
    </location>
</feature>
<evidence type="ECO:0000313" key="2">
    <source>
        <dbReference type="EMBL" id="KAA3481777.1"/>
    </source>
</evidence>
<feature type="compositionally biased region" description="Basic and acidic residues" evidence="1">
    <location>
        <begin position="1"/>
        <end position="12"/>
    </location>
</feature>
<dbReference type="Proteomes" id="UP000325315">
    <property type="component" value="Unassembled WGS sequence"/>
</dbReference>
<gene>
    <name evidence="2" type="ORF">EPI10_022115</name>
</gene>
<comment type="caution">
    <text evidence="2">The sequence shown here is derived from an EMBL/GenBank/DDBJ whole genome shotgun (WGS) entry which is preliminary data.</text>
</comment>
<dbReference type="EMBL" id="SMMG02000003">
    <property type="protein sequence ID" value="KAA3481777.1"/>
    <property type="molecule type" value="Genomic_DNA"/>
</dbReference>
<accession>A0A5B6WL33</accession>
<protein>
    <submittedName>
        <fullName evidence="2">Uncharacterized protein</fullName>
    </submittedName>
</protein>
<dbReference type="AlphaFoldDB" id="A0A5B6WL33"/>
<evidence type="ECO:0000256" key="1">
    <source>
        <dbReference type="SAM" id="MobiDB-lite"/>
    </source>
</evidence>
<reference evidence="3" key="1">
    <citation type="journal article" date="2019" name="Plant Biotechnol. J.">
        <title>Genome sequencing of the Australian wild diploid species Gossypium australe highlights disease resistance and delayed gland morphogenesis.</title>
        <authorList>
            <person name="Cai Y."/>
            <person name="Cai X."/>
            <person name="Wang Q."/>
            <person name="Wang P."/>
            <person name="Zhang Y."/>
            <person name="Cai C."/>
            <person name="Xu Y."/>
            <person name="Wang K."/>
            <person name="Zhou Z."/>
            <person name="Wang C."/>
            <person name="Geng S."/>
            <person name="Li B."/>
            <person name="Dong Q."/>
            <person name="Hou Y."/>
            <person name="Wang H."/>
            <person name="Ai P."/>
            <person name="Liu Z."/>
            <person name="Yi F."/>
            <person name="Sun M."/>
            <person name="An G."/>
            <person name="Cheng J."/>
            <person name="Zhang Y."/>
            <person name="Shi Q."/>
            <person name="Xie Y."/>
            <person name="Shi X."/>
            <person name="Chang Y."/>
            <person name="Huang F."/>
            <person name="Chen Y."/>
            <person name="Hong S."/>
            <person name="Mi L."/>
            <person name="Sun Q."/>
            <person name="Zhang L."/>
            <person name="Zhou B."/>
            <person name="Peng R."/>
            <person name="Zhang X."/>
            <person name="Liu F."/>
        </authorList>
    </citation>
    <scope>NUCLEOTIDE SEQUENCE [LARGE SCALE GENOMIC DNA]</scope>
    <source>
        <strain evidence="3">cv. PA1801</strain>
    </source>
</reference>
<keyword evidence="3" id="KW-1185">Reference proteome</keyword>
<organism evidence="2 3">
    <name type="scientific">Gossypium australe</name>
    <dbReference type="NCBI Taxonomy" id="47621"/>
    <lineage>
        <taxon>Eukaryota</taxon>
        <taxon>Viridiplantae</taxon>
        <taxon>Streptophyta</taxon>
        <taxon>Embryophyta</taxon>
        <taxon>Tracheophyta</taxon>
        <taxon>Spermatophyta</taxon>
        <taxon>Magnoliopsida</taxon>
        <taxon>eudicotyledons</taxon>
        <taxon>Gunneridae</taxon>
        <taxon>Pentapetalae</taxon>
        <taxon>rosids</taxon>
        <taxon>malvids</taxon>
        <taxon>Malvales</taxon>
        <taxon>Malvaceae</taxon>
        <taxon>Malvoideae</taxon>
        <taxon>Gossypium</taxon>
    </lineage>
</organism>
<name>A0A5B6WL33_9ROSI</name>
<proteinExistence type="predicted"/>
<evidence type="ECO:0000313" key="3">
    <source>
        <dbReference type="Proteomes" id="UP000325315"/>
    </source>
</evidence>